<evidence type="ECO:0000313" key="4">
    <source>
        <dbReference type="EMBL" id="TFZ40319.1"/>
    </source>
</evidence>
<keyword evidence="5" id="KW-1185">Reference proteome</keyword>
<dbReference type="Pfam" id="PF13038">
    <property type="entry name" value="DUF3899"/>
    <property type="match status" value="1"/>
</dbReference>
<feature type="transmembrane region" description="Helical" evidence="1">
    <location>
        <begin position="93"/>
        <end position="114"/>
    </location>
</feature>
<feature type="domain" description="DUF3899" evidence="2">
    <location>
        <begin position="34"/>
        <end position="111"/>
    </location>
</feature>
<gene>
    <name evidence="4" type="ORF">E4031_07715</name>
    <name evidence="3" type="ORF">E4Z98_00650</name>
</gene>
<dbReference type="EMBL" id="CP038865">
    <property type="protein sequence ID" value="QCA27934.1"/>
    <property type="molecule type" value="Genomic_DNA"/>
</dbReference>
<evidence type="ECO:0000259" key="2">
    <source>
        <dbReference type="Pfam" id="PF13038"/>
    </source>
</evidence>
<keyword evidence="1" id="KW-0472">Membrane</keyword>
<keyword evidence="1" id="KW-0812">Transmembrane</keyword>
<proteinExistence type="predicted"/>
<keyword evidence="1" id="KW-1133">Transmembrane helix</keyword>
<protein>
    <submittedName>
        <fullName evidence="4">DUF3899 domain-containing protein</fullName>
    </submittedName>
</protein>
<dbReference type="InterPro" id="IPR025007">
    <property type="entry name" value="DUF3899"/>
</dbReference>
<feature type="transmembrane region" description="Helical" evidence="1">
    <location>
        <begin position="6"/>
        <end position="24"/>
    </location>
</feature>
<accession>A0AAJ5EFF4</accession>
<organism evidence="4 6">
    <name type="scientific">Vagococcus xieshaowenii</name>
    <dbReference type="NCBI Taxonomy" id="2562451"/>
    <lineage>
        <taxon>Bacteria</taxon>
        <taxon>Bacillati</taxon>
        <taxon>Bacillota</taxon>
        <taxon>Bacilli</taxon>
        <taxon>Lactobacillales</taxon>
        <taxon>Enterococcaceae</taxon>
        <taxon>Vagococcus</taxon>
    </lineage>
</organism>
<sequence length="115" mass="13193">MKTKHTSYIFSLFLFLLTLVVLIVRHNLTVLNLSNTLFMVALPFIIIGLLLWVFASGFFDNFQRSIRESTTRKDKKQTPYMALSEVGMGAYSFWFKIGLPLLIISILLLIPSFLS</sequence>
<evidence type="ECO:0000256" key="1">
    <source>
        <dbReference type="SAM" id="Phobius"/>
    </source>
</evidence>
<feature type="transmembrane region" description="Helical" evidence="1">
    <location>
        <begin position="36"/>
        <end position="55"/>
    </location>
</feature>
<evidence type="ECO:0000313" key="6">
    <source>
        <dbReference type="Proteomes" id="UP000297725"/>
    </source>
</evidence>
<evidence type="ECO:0000313" key="5">
    <source>
        <dbReference type="Proteomes" id="UP000296883"/>
    </source>
</evidence>
<reference evidence="4 6" key="1">
    <citation type="submission" date="2019-03" db="EMBL/GenBank/DDBJ databases">
        <title>Vagococcus sp. was isolated fron gut of Carduelis flavirostris.</title>
        <authorList>
            <person name="Ge Y."/>
        </authorList>
    </citation>
    <scope>NUCLEOTIDE SEQUENCE [LARGE SCALE GENOMIC DNA]</scope>
    <source>
        <strain evidence="4 6">CF-210</strain>
    </source>
</reference>
<dbReference type="Proteomes" id="UP000296883">
    <property type="component" value="Chromosome"/>
</dbReference>
<dbReference type="RefSeq" id="WP_135254882.1">
    <property type="nucleotide sequence ID" value="NZ_CP038865.1"/>
</dbReference>
<evidence type="ECO:0000313" key="3">
    <source>
        <dbReference type="EMBL" id="QCA27934.1"/>
    </source>
</evidence>
<name>A0AAJ5EFF4_9ENTE</name>
<dbReference type="Proteomes" id="UP000297725">
    <property type="component" value="Unassembled WGS sequence"/>
</dbReference>
<dbReference type="EMBL" id="SRHU01000025">
    <property type="protein sequence ID" value="TFZ40319.1"/>
    <property type="molecule type" value="Genomic_DNA"/>
</dbReference>
<reference evidence="3 5" key="2">
    <citation type="journal article" date="2020" name="Int. J. Syst. Evol. Microbiol.">
        <title>Vagococcus xieshaowenii sp. nov., isolated from snow finch (Montifringilla taczanowskii) cloacal content.</title>
        <authorList>
            <person name="Ge Y."/>
            <person name="Yang J."/>
            <person name="Lai X.H."/>
            <person name="Zhang G."/>
            <person name="Jin D."/>
            <person name="Lu S."/>
            <person name="Wang B."/>
            <person name="Huang Y."/>
            <person name="Huang Y."/>
            <person name="Ren Z."/>
            <person name="Zhang X."/>
            <person name="Xu J."/>
        </authorList>
    </citation>
    <scope>NUCLEOTIDE SEQUENCE [LARGE SCALE GENOMIC DNA]</scope>
    <source>
        <strain evidence="5">personal::cf-49</strain>
        <strain evidence="3">Personal::cf-49</strain>
    </source>
</reference>
<dbReference type="AlphaFoldDB" id="A0AAJ5EFF4"/>